<gene>
    <name evidence="1" type="ORF">K443DRAFT_515500</name>
</gene>
<sequence length="81" mass="8928">MLAPFKYSGLETNPTNLIGTLNAWVRLVSSLPRRDRSSTSFLHIFSLSLPRIAPGPTLSHKISSLRPSWGYGKYLSLNGSP</sequence>
<organism evidence="1 2">
    <name type="scientific">Laccaria amethystina LaAM-08-1</name>
    <dbReference type="NCBI Taxonomy" id="1095629"/>
    <lineage>
        <taxon>Eukaryota</taxon>
        <taxon>Fungi</taxon>
        <taxon>Dikarya</taxon>
        <taxon>Basidiomycota</taxon>
        <taxon>Agaricomycotina</taxon>
        <taxon>Agaricomycetes</taxon>
        <taxon>Agaricomycetidae</taxon>
        <taxon>Agaricales</taxon>
        <taxon>Agaricineae</taxon>
        <taxon>Hydnangiaceae</taxon>
        <taxon>Laccaria</taxon>
    </lineage>
</organism>
<dbReference type="EMBL" id="KN838591">
    <property type="protein sequence ID" value="KIK02527.1"/>
    <property type="molecule type" value="Genomic_DNA"/>
</dbReference>
<dbReference type="AlphaFoldDB" id="A0A0C9XY07"/>
<accession>A0A0C9XY07</accession>
<keyword evidence="2" id="KW-1185">Reference proteome</keyword>
<dbReference type="Proteomes" id="UP000054477">
    <property type="component" value="Unassembled WGS sequence"/>
</dbReference>
<evidence type="ECO:0000313" key="1">
    <source>
        <dbReference type="EMBL" id="KIK02527.1"/>
    </source>
</evidence>
<reference evidence="2" key="2">
    <citation type="submission" date="2015-01" db="EMBL/GenBank/DDBJ databases">
        <title>Evolutionary Origins and Diversification of the Mycorrhizal Mutualists.</title>
        <authorList>
            <consortium name="DOE Joint Genome Institute"/>
            <consortium name="Mycorrhizal Genomics Consortium"/>
            <person name="Kohler A."/>
            <person name="Kuo A."/>
            <person name="Nagy L.G."/>
            <person name="Floudas D."/>
            <person name="Copeland A."/>
            <person name="Barry K.W."/>
            <person name="Cichocki N."/>
            <person name="Veneault-Fourrey C."/>
            <person name="LaButti K."/>
            <person name="Lindquist E.A."/>
            <person name="Lipzen A."/>
            <person name="Lundell T."/>
            <person name="Morin E."/>
            <person name="Murat C."/>
            <person name="Riley R."/>
            <person name="Ohm R."/>
            <person name="Sun H."/>
            <person name="Tunlid A."/>
            <person name="Henrissat B."/>
            <person name="Grigoriev I.V."/>
            <person name="Hibbett D.S."/>
            <person name="Martin F."/>
        </authorList>
    </citation>
    <scope>NUCLEOTIDE SEQUENCE [LARGE SCALE GENOMIC DNA]</scope>
    <source>
        <strain evidence="2">LaAM-08-1</strain>
    </source>
</reference>
<evidence type="ECO:0000313" key="2">
    <source>
        <dbReference type="Proteomes" id="UP000054477"/>
    </source>
</evidence>
<name>A0A0C9XY07_9AGAR</name>
<protein>
    <submittedName>
        <fullName evidence="1">Uncharacterized protein</fullName>
    </submittedName>
</protein>
<dbReference type="HOGENOM" id="CLU_2574246_0_0_1"/>
<reference evidence="1 2" key="1">
    <citation type="submission" date="2014-04" db="EMBL/GenBank/DDBJ databases">
        <authorList>
            <consortium name="DOE Joint Genome Institute"/>
            <person name="Kuo A."/>
            <person name="Kohler A."/>
            <person name="Nagy L.G."/>
            <person name="Floudas D."/>
            <person name="Copeland A."/>
            <person name="Barry K.W."/>
            <person name="Cichocki N."/>
            <person name="Veneault-Fourrey C."/>
            <person name="LaButti K."/>
            <person name="Lindquist E.A."/>
            <person name="Lipzen A."/>
            <person name="Lundell T."/>
            <person name="Morin E."/>
            <person name="Murat C."/>
            <person name="Sun H."/>
            <person name="Tunlid A."/>
            <person name="Henrissat B."/>
            <person name="Grigoriev I.V."/>
            <person name="Hibbett D.S."/>
            <person name="Martin F."/>
            <person name="Nordberg H.P."/>
            <person name="Cantor M.N."/>
            <person name="Hua S.X."/>
        </authorList>
    </citation>
    <scope>NUCLEOTIDE SEQUENCE [LARGE SCALE GENOMIC DNA]</scope>
    <source>
        <strain evidence="1 2">LaAM-08-1</strain>
    </source>
</reference>
<proteinExistence type="predicted"/>